<feature type="domain" description="Polyphosphate kinase C-terminal" evidence="11">
    <location>
        <begin position="400"/>
        <end position="564"/>
    </location>
</feature>
<dbReference type="NCBIfam" id="TIGR03705">
    <property type="entry name" value="poly_P_kin"/>
    <property type="match status" value="1"/>
</dbReference>
<evidence type="ECO:0000256" key="2">
    <source>
        <dbReference type="ARBA" id="ARBA00022679"/>
    </source>
</evidence>
<evidence type="ECO:0000259" key="8">
    <source>
        <dbReference type="Pfam" id="PF02503"/>
    </source>
</evidence>
<evidence type="ECO:0000256" key="1">
    <source>
        <dbReference type="ARBA" id="ARBA00022553"/>
    </source>
</evidence>
<feature type="binding site" evidence="6">
    <location>
        <position position="93"/>
    </location>
    <ligand>
        <name>ATP</name>
        <dbReference type="ChEBI" id="CHEBI:30616"/>
    </ligand>
</feature>
<dbReference type="EC" id="2.7.4.1" evidence="6 7"/>
<dbReference type="PIRSF" id="PIRSF015589">
    <property type="entry name" value="PP_kinase"/>
    <property type="match status" value="1"/>
</dbReference>
<comment type="PTM">
    <text evidence="6 7">An intermediate of this reaction is the autophosphorylated ppk in which a phosphate is covalently linked to a histidine residue through a N-P bond.</text>
</comment>
<dbReference type="SUPFAM" id="SSF56024">
    <property type="entry name" value="Phospholipase D/nuclease"/>
    <property type="match status" value="2"/>
</dbReference>
<feature type="domain" description="Polyphosphate kinase N-terminal" evidence="9">
    <location>
        <begin position="50"/>
        <end position="160"/>
    </location>
</feature>
<keyword evidence="2 6" id="KW-0808">Transferase</keyword>
<comment type="cofactor">
    <cofactor evidence="6">
        <name>Mg(2+)</name>
        <dbReference type="ChEBI" id="CHEBI:18420"/>
    </cofactor>
</comment>
<feature type="binding site" evidence="6">
    <location>
        <position position="537"/>
    </location>
    <ligand>
        <name>ATP</name>
        <dbReference type="ChEBI" id="CHEBI:30616"/>
    </ligand>
</feature>
<comment type="function">
    <text evidence="6 7">Catalyzes the reversible transfer of the terminal phosphate of ATP to form a long-chain polyphosphate (polyP).</text>
</comment>
<dbReference type="InterPro" id="IPR003414">
    <property type="entry name" value="PP_kinase"/>
</dbReference>
<evidence type="ECO:0000256" key="7">
    <source>
        <dbReference type="RuleBase" id="RU003800"/>
    </source>
</evidence>
<dbReference type="InterPro" id="IPR036832">
    <property type="entry name" value="PPK_N_dom_sf"/>
</dbReference>
<dbReference type="Pfam" id="PF02503">
    <property type="entry name" value="PP_kinase"/>
    <property type="match status" value="1"/>
</dbReference>
<dbReference type="PANTHER" id="PTHR30218">
    <property type="entry name" value="POLYPHOSPHATE KINASE"/>
    <property type="match status" value="1"/>
</dbReference>
<dbReference type="Pfam" id="PF17941">
    <property type="entry name" value="PP_kinase_C_1"/>
    <property type="match status" value="1"/>
</dbReference>
<evidence type="ECO:0000313" key="12">
    <source>
        <dbReference type="EMBL" id="AKD56332.1"/>
    </source>
</evidence>
<keyword evidence="13" id="KW-1185">Reference proteome</keyword>
<dbReference type="SUPFAM" id="SSF140356">
    <property type="entry name" value="PPK N-terminal domain-like"/>
    <property type="match status" value="1"/>
</dbReference>
<dbReference type="PANTHER" id="PTHR30218:SF0">
    <property type="entry name" value="POLYPHOSPHATE KINASE"/>
    <property type="match status" value="1"/>
</dbReference>
<dbReference type="Pfam" id="PF13090">
    <property type="entry name" value="PP_kinase_C"/>
    <property type="match status" value="1"/>
</dbReference>
<dbReference type="CDD" id="cd09168">
    <property type="entry name" value="PLDc_PaPPK1_C2_like"/>
    <property type="match status" value="1"/>
</dbReference>
<sequence>MRYSLNSNRTILGNLVSRFTNRPANAPAQGADKLAKVSEKVINVIDQSDYLSRDLSWLKFNERVLDQARTAQAPLGNRTLMERLKFLAISASNLDEFFMIRVGSLYNYLDYHKQRVDYSGLREVPFRKALYTTAHQFFQEQQAVFSEQLLPLFAENGLQLVTYASMAPEEQEEATNYFDRAIYPTLTPMLYDYTHTFPVLLAKVLIFGVVTQNPDEAEVKSLRAEDEDDRQRLSFVQIPANLPRFISFEREDTIVFIPIEEIVRQNIKKLYRNVEIQSVNLFRITRNGDFTLDENDDDEVDFIDEVRQKIKNRRLGRVTRVEIETKGSGTDSQSSVGSPWMLNLLKKRWEIDDLNIFESHTLLDFSSLWQIIGNPEFKDGMPVPHAPVPPLGLGRDKTDDIFELIKQRDLLLHHPYNNFEPVLQLLEQAAEDPNVLAIKITVYRLAKRSRITEALLKAAENGKHVSVLFEVKARFDEENNIREAQRLQKAGCFVIYGISRFKTHTKLLLVVRNEGSRVVRYAHMATGNYNEDTSKLYTDIGLLTTNETYTHDISEFFNVITGHSVPNQYQYLITAPRDMREQLLRLIRIEADNAQRGLLSGICIKVNSLEDKQVIDELYKASQAGVPIRLIVRSICCLRPHRAGLSENITVRSIVGDFLEHTRIYYFHNNGDPKVYGGSADVMVRSFDRRIESLFILADKRVKQQAILILKENLRDNVNAYELKEDGDFKKCEVSEGAEPFNMHQRFFEVTEKEAMEARLFDPEIKPADVAQIEEEYQEGAERAIANI</sequence>
<dbReference type="InterPro" id="IPR025200">
    <property type="entry name" value="PPK_C_dom2"/>
</dbReference>
<dbReference type="Proteomes" id="UP000033054">
    <property type="component" value="Chromosome"/>
</dbReference>
<proteinExistence type="inferred from homology"/>
<feature type="binding site" evidence="6">
    <location>
        <position position="633"/>
    </location>
    <ligand>
        <name>ATP</name>
        <dbReference type="ChEBI" id="CHEBI:30616"/>
    </ligand>
</feature>
<keyword evidence="6" id="KW-0460">Magnesium</keyword>
<dbReference type="Gene3D" id="1.20.58.310">
    <property type="entry name" value="Polyphosphate kinase N-terminal domain"/>
    <property type="match status" value="1"/>
</dbReference>
<evidence type="ECO:0000256" key="4">
    <source>
        <dbReference type="ARBA" id="ARBA00022777"/>
    </source>
</evidence>
<protein>
    <recommendedName>
        <fullName evidence="6 7">Polyphosphate kinase</fullName>
        <ecNumber evidence="6 7">2.7.4.1</ecNumber>
    </recommendedName>
    <alternativeName>
        <fullName evidence="6">ATP-polyphosphate phosphotransferase</fullName>
    </alternativeName>
    <alternativeName>
        <fullName evidence="6">Polyphosphoric acid kinase</fullName>
    </alternativeName>
</protein>
<evidence type="ECO:0000259" key="10">
    <source>
        <dbReference type="Pfam" id="PF13090"/>
    </source>
</evidence>
<comment type="catalytic activity">
    <reaction evidence="6 7">
        <text>[phosphate](n) + ATP = [phosphate](n+1) + ADP</text>
        <dbReference type="Rhea" id="RHEA:19573"/>
        <dbReference type="Rhea" id="RHEA-COMP:9859"/>
        <dbReference type="Rhea" id="RHEA-COMP:14280"/>
        <dbReference type="ChEBI" id="CHEBI:16838"/>
        <dbReference type="ChEBI" id="CHEBI:30616"/>
        <dbReference type="ChEBI" id="CHEBI:456216"/>
        <dbReference type="EC" id="2.7.4.1"/>
    </reaction>
</comment>
<dbReference type="GO" id="GO:0046872">
    <property type="term" value="F:metal ion binding"/>
    <property type="evidence" value="ECO:0007669"/>
    <property type="project" value="UniProtKB-KW"/>
</dbReference>
<feature type="active site" description="Phosphohistidine intermediate" evidence="6">
    <location>
        <position position="504"/>
    </location>
</feature>
<evidence type="ECO:0000313" key="13">
    <source>
        <dbReference type="Proteomes" id="UP000033054"/>
    </source>
</evidence>
<keyword evidence="6" id="KW-0479">Metal-binding</keyword>
<gene>
    <name evidence="6" type="primary">ppk</name>
    <name evidence="12" type="ORF">SD10_16905</name>
</gene>
<feature type="binding site" evidence="6">
    <location>
        <position position="444"/>
    </location>
    <ligand>
        <name>Mg(2+)</name>
        <dbReference type="ChEBI" id="CHEBI:18420"/>
    </ligand>
</feature>
<dbReference type="Pfam" id="PF13089">
    <property type="entry name" value="PP_kinase_N"/>
    <property type="match status" value="1"/>
</dbReference>
<feature type="domain" description="Polyphosphate kinase C-terminal" evidence="10">
    <location>
        <begin position="572"/>
        <end position="741"/>
    </location>
</feature>
<dbReference type="HAMAP" id="MF_00347">
    <property type="entry name" value="Polyphosphate_kinase"/>
    <property type="match status" value="1"/>
</dbReference>
<dbReference type="KEGG" id="srd:SD10_16905"/>
<feature type="binding site" evidence="6">
    <location>
        <position position="474"/>
    </location>
    <ligand>
        <name>Mg(2+)</name>
        <dbReference type="ChEBI" id="CHEBI:18420"/>
    </ligand>
</feature>
<organism evidence="12 13">
    <name type="scientific">Spirosoma radiotolerans</name>
    <dbReference type="NCBI Taxonomy" id="1379870"/>
    <lineage>
        <taxon>Bacteria</taxon>
        <taxon>Pseudomonadati</taxon>
        <taxon>Bacteroidota</taxon>
        <taxon>Cytophagia</taxon>
        <taxon>Cytophagales</taxon>
        <taxon>Cytophagaceae</taxon>
        <taxon>Spirosoma</taxon>
    </lineage>
</organism>
<dbReference type="Gene3D" id="3.30.870.10">
    <property type="entry name" value="Endonuclease Chain A"/>
    <property type="match status" value="2"/>
</dbReference>
<evidence type="ECO:0000256" key="3">
    <source>
        <dbReference type="ARBA" id="ARBA00022741"/>
    </source>
</evidence>
<dbReference type="GO" id="GO:0005524">
    <property type="term" value="F:ATP binding"/>
    <property type="evidence" value="ECO:0007669"/>
    <property type="project" value="UniProtKB-KW"/>
</dbReference>
<dbReference type="InterPro" id="IPR036830">
    <property type="entry name" value="PP_kinase_middle_dom_sf"/>
</dbReference>
<evidence type="ECO:0000256" key="6">
    <source>
        <dbReference type="HAMAP-Rule" id="MF_00347"/>
    </source>
</evidence>
<dbReference type="GO" id="GO:0008976">
    <property type="term" value="F:polyphosphate kinase activity"/>
    <property type="evidence" value="ECO:0007669"/>
    <property type="project" value="UniProtKB-UniRule"/>
</dbReference>
<dbReference type="NCBIfam" id="NF003921">
    <property type="entry name" value="PRK05443.2-2"/>
    <property type="match status" value="1"/>
</dbReference>
<dbReference type="OrthoDB" id="9761456at2"/>
<evidence type="ECO:0000259" key="11">
    <source>
        <dbReference type="Pfam" id="PF17941"/>
    </source>
</evidence>
<reference evidence="12 13" key="1">
    <citation type="journal article" date="2014" name="Curr. Microbiol.">
        <title>Spirosoma radiotolerans sp. nov., a gamma-radiation-resistant bacterium isolated from gamma ray-irradiated soil.</title>
        <authorList>
            <person name="Lee J.J."/>
            <person name="Srinivasan S."/>
            <person name="Lim S."/>
            <person name="Joe M."/>
            <person name="Im S."/>
            <person name="Bae S.I."/>
            <person name="Park K.R."/>
            <person name="Han J.H."/>
            <person name="Park S.H."/>
            <person name="Joo B.M."/>
            <person name="Park S.J."/>
            <person name="Kim M.K."/>
        </authorList>
    </citation>
    <scope>NUCLEOTIDE SEQUENCE [LARGE SCALE GENOMIC DNA]</scope>
    <source>
        <strain evidence="12 13">DG5A</strain>
    </source>
</reference>
<keyword evidence="3 6" id="KW-0547">Nucleotide-binding</keyword>
<dbReference type="InterPro" id="IPR041108">
    <property type="entry name" value="PP_kinase_C_1"/>
</dbReference>
<dbReference type="PATRIC" id="fig|1379870.5.peg.3669"/>
<accession>A0A0E3V806</accession>
<dbReference type="RefSeq" id="WP_046575299.1">
    <property type="nucleotide sequence ID" value="NZ_CP010429.1"/>
</dbReference>
<keyword evidence="1 6" id="KW-0597">Phosphoprotein</keyword>
<dbReference type="InterPro" id="IPR024953">
    <property type="entry name" value="PP_kinase_middle"/>
</dbReference>
<name>A0A0E3V806_9BACT</name>
<comment type="similarity">
    <text evidence="6 7">Belongs to the polyphosphate kinase 1 (PPK1) family.</text>
</comment>
<dbReference type="InterPro" id="IPR025198">
    <property type="entry name" value="PPK_N_dom"/>
</dbReference>
<dbReference type="EMBL" id="CP010429">
    <property type="protein sequence ID" value="AKD56332.1"/>
    <property type="molecule type" value="Genomic_DNA"/>
</dbReference>
<dbReference type="GO" id="GO:0009358">
    <property type="term" value="C:polyphosphate kinase complex"/>
    <property type="evidence" value="ECO:0007669"/>
    <property type="project" value="InterPro"/>
</dbReference>
<evidence type="ECO:0000256" key="5">
    <source>
        <dbReference type="ARBA" id="ARBA00022840"/>
    </source>
</evidence>
<dbReference type="GO" id="GO:0006799">
    <property type="term" value="P:polyphosphate biosynthetic process"/>
    <property type="evidence" value="ECO:0007669"/>
    <property type="project" value="UniProtKB-UniRule"/>
</dbReference>
<dbReference type="Gene3D" id="3.30.1840.10">
    <property type="entry name" value="Polyphosphate kinase middle domain"/>
    <property type="match status" value="1"/>
</dbReference>
<dbReference type="STRING" id="1379870.SD10_16905"/>
<evidence type="ECO:0000259" key="9">
    <source>
        <dbReference type="Pfam" id="PF13089"/>
    </source>
</evidence>
<dbReference type="AlphaFoldDB" id="A0A0E3V806"/>
<feature type="domain" description="Polyphosphate kinase middle" evidence="8">
    <location>
        <begin position="169"/>
        <end position="371"/>
    </location>
</feature>
<dbReference type="SUPFAM" id="SSF143724">
    <property type="entry name" value="PHP14-like"/>
    <property type="match status" value="1"/>
</dbReference>
<feature type="binding site" evidence="6">
    <location>
        <position position="661"/>
    </location>
    <ligand>
        <name>ATP</name>
        <dbReference type="ChEBI" id="CHEBI:30616"/>
    </ligand>
</feature>
<keyword evidence="5 6" id="KW-0067">ATP-binding</keyword>
<dbReference type="HOGENOM" id="CLU_009678_5_0_10"/>
<keyword evidence="4 6" id="KW-0418">Kinase</keyword>